<dbReference type="InterPro" id="IPR013783">
    <property type="entry name" value="Ig-like_fold"/>
</dbReference>
<evidence type="ECO:0000313" key="1">
    <source>
        <dbReference type="EMBL" id="TET09683.1"/>
    </source>
</evidence>
<gene>
    <name evidence="1" type="ORF">E3J84_04835</name>
</gene>
<organism evidence="1 2">
    <name type="scientific">Aerophobetes bacterium</name>
    <dbReference type="NCBI Taxonomy" id="2030807"/>
    <lineage>
        <taxon>Bacteria</taxon>
        <taxon>Candidatus Aerophobota</taxon>
    </lineage>
</organism>
<accession>A0A523RV84</accession>
<evidence type="ECO:0008006" key="3">
    <source>
        <dbReference type="Google" id="ProtNLM"/>
    </source>
</evidence>
<feature type="non-terminal residue" evidence="1">
    <location>
        <position position="293"/>
    </location>
</feature>
<name>A0A523RV84_UNCAE</name>
<dbReference type="EMBL" id="SOKJ01000272">
    <property type="protein sequence ID" value="TET09683.1"/>
    <property type="molecule type" value="Genomic_DNA"/>
</dbReference>
<proteinExistence type="predicted"/>
<dbReference type="Gene3D" id="2.60.40.10">
    <property type="entry name" value="Immunoglobulins"/>
    <property type="match status" value="1"/>
</dbReference>
<evidence type="ECO:0000313" key="2">
    <source>
        <dbReference type="Proteomes" id="UP000316360"/>
    </source>
</evidence>
<reference evidence="1 2" key="1">
    <citation type="submission" date="2019-03" db="EMBL/GenBank/DDBJ databases">
        <title>Metabolic potential of uncultured bacteria and archaea associated with petroleum seepage in deep-sea sediments.</title>
        <authorList>
            <person name="Dong X."/>
            <person name="Hubert C."/>
        </authorList>
    </citation>
    <scope>NUCLEOTIDE SEQUENCE [LARGE SCALE GENOMIC DNA]</scope>
    <source>
        <strain evidence="1">E44_bin7</strain>
    </source>
</reference>
<dbReference type="AlphaFoldDB" id="A0A523RV84"/>
<protein>
    <recommendedName>
        <fullName evidence="3">CARDB domain-containing protein</fullName>
    </recommendedName>
</protein>
<dbReference type="Proteomes" id="UP000316360">
    <property type="component" value="Unassembled WGS sequence"/>
</dbReference>
<comment type="caution">
    <text evidence="1">The sequence shown here is derived from an EMBL/GenBank/DDBJ whole genome shotgun (WGS) entry which is preliminary data.</text>
</comment>
<sequence>MTENKTNISARIDSYNPNDPNNPLVVVVVKRWGKGGGSTTISVTFTNTGNTAWKFIAEASVWDSNRNIVDHYEKTLSSPLQPGQQTTVSWEHTVNKEGGYQLQFAIWKDKPKDKPYTPENLLDKQPSPSQKLIVGEVPSKMVTKKIQVAPKISGFENRVLHVIKKSEDTKIRQYRRRGYSRRALRVSGKMGMKEFEIQRVLSSQLLMGREYAGSLFQSLYGKEFLDKSQLDFYSLSPRALEAMALVLRKRGIWGPAVVKILRRELRSRGMIRELRAHQPPRKAKIIPPIIGHF</sequence>